<protein>
    <recommendedName>
        <fullName evidence="3">SAM-dependent methyltransferase</fullName>
    </recommendedName>
</protein>
<dbReference type="Proteomes" id="UP000188388">
    <property type="component" value="Unassembled WGS sequence"/>
</dbReference>
<proteinExistence type="predicted"/>
<dbReference type="AlphaFoldDB" id="A0A1R3VHA9"/>
<organism evidence="1 2">
    <name type="scientific">Mesorhizobium prunaredense</name>
    <dbReference type="NCBI Taxonomy" id="1631249"/>
    <lineage>
        <taxon>Bacteria</taxon>
        <taxon>Pseudomonadati</taxon>
        <taxon>Pseudomonadota</taxon>
        <taxon>Alphaproteobacteria</taxon>
        <taxon>Hyphomicrobiales</taxon>
        <taxon>Phyllobacteriaceae</taxon>
        <taxon>Mesorhizobium</taxon>
    </lineage>
</organism>
<reference evidence="2" key="1">
    <citation type="submission" date="2017-01" db="EMBL/GenBank/DDBJ databases">
        <authorList>
            <person name="Brunel B."/>
        </authorList>
    </citation>
    <scope>NUCLEOTIDE SEQUENCE [LARGE SCALE GENOMIC DNA]</scope>
</reference>
<gene>
    <name evidence="1" type="ORF">BQ8794_70233</name>
</gene>
<dbReference type="Pfam" id="PF13489">
    <property type="entry name" value="Methyltransf_23"/>
    <property type="match status" value="1"/>
</dbReference>
<sequence>MSSFGGTSLFEAQILPRPGRILFAFAMFKGARRRLKEIDLTMTESLPGALKRRSKQVAKRLIGYDSRNWLRIRQIEAFTAFLEADGRKSSDVVEISPGWNRHWKTMCSNYTSVDFPDFDICKDRTDRQYSVVIADQVLEHVQRPFAAAQNIHAMTRPGGWAMVATPFLFRVHARPHDYNRWTPAGLKQLLVEGGFPESGIEVFGWGNRACAKAHIGGPVRAYGLWRDLSNDEEYPLMVWAFARKPG</sequence>
<evidence type="ECO:0000313" key="2">
    <source>
        <dbReference type="Proteomes" id="UP000188388"/>
    </source>
</evidence>
<evidence type="ECO:0008006" key="3">
    <source>
        <dbReference type="Google" id="ProtNLM"/>
    </source>
</evidence>
<keyword evidence="2" id="KW-1185">Reference proteome</keyword>
<dbReference type="EMBL" id="FTPD01000067">
    <property type="protein sequence ID" value="SIT59303.1"/>
    <property type="molecule type" value="Genomic_DNA"/>
</dbReference>
<dbReference type="InterPro" id="IPR029063">
    <property type="entry name" value="SAM-dependent_MTases_sf"/>
</dbReference>
<name>A0A1R3VHA9_9HYPH</name>
<accession>A0A1R3VHA9</accession>
<evidence type="ECO:0000313" key="1">
    <source>
        <dbReference type="EMBL" id="SIT59303.1"/>
    </source>
</evidence>
<dbReference type="SUPFAM" id="SSF53335">
    <property type="entry name" value="S-adenosyl-L-methionine-dependent methyltransferases"/>
    <property type="match status" value="1"/>
</dbReference>
<dbReference type="Gene3D" id="3.40.50.150">
    <property type="entry name" value="Vaccinia Virus protein VP39"/>
    <property type="match status" value="1"/>
</dbReference>
<dbReference type="STRING" id="1631249.BQ8794_70233"/>